<protein>
    <submittedName>
        <fullName evidence="1">Uncharacterized protein</fullName>
    </submittedName>
</protein>
<sequence>MEKLKISKTVYPDVNPSSFNEWAKMIWQEFKIDLNKNLSGWEKNIYIPKQKS</sequence>
<accession>A0A6J5MYP6</accession>
<organism evidence="1">
    <name type="scientific">uncultured Caudovirales phage</name>
    <dbReference type="NCBI Taxonomy" id="2100421"/>
    <lineage>
        <taxon>Viruses</taxon>
        <taxon>Duplodnaviria</taxon>
        <taxon>Heunggongvirae</taxon>
        <taxon>Uroviricota</taxon>
        <taxon>Caudoviricetes</taxon>
        <taxon>Peduoviridae</taxon>
        <taxon>Maltschvirus</taxon>
        <taxon>Maltschvirus maltsch</taxon>
    </lineage>
</organism>
<gene>
    <name evidence="1" type="ORF">UFOVP597_29</name>
</gene>
<dbReference type="EMBL" id="LR796564">
    <property type="protein sequence ID" value="CAB4151678.1"/>
    <property type="molecule type" value="Genomic_DNA"/>
</dbReference>
<name>A0A6J5MYP6_9CAUD</name>
<evidence type="ECO:0000313" key="1">
    <source>
        <dbReference type="EMBL" id="CAB4151678.1"/>
    </source>
</evidence>
<proteinExistence type="predicted"/>
<reference evidence="1" key="1">
    <citation type="submission" date="2020-04" db="EMBL/GenBank/DDBJ databases">
        <authorList>
            <person name="Chiriac C."/>
            <person name="Salcher M."/>
            <person name="Ghai R."/>
            <person name="Kavagutti S V."/>
        </authorList>
    </citation>
    <scope>NUCLEOTIDE SEQUENCE</scope>
</reference>